<name>A0ABM9AZ09_9BACT</name>
<dbReference type="GO" id="GO:0016491">
    <property type="term" value="F:oxidoreductase activity"/>
    <property type="evidence" value="ECO:0007669"/>
    <property type="project" value="UniProtKB-KW"/>
</dbReference>
<dbReference type="InterPro" id="IPR023753">
    <property type="entry name" value="FAD/NAD-binding_dom"/>
</dbReference>
<evidence type="ECO:0000256" key="1">
    <source>
        <dbReference type="ARBA" id="ARBA00001974"/>
    </source>
</evidence>
<dbReference type="InterPro" id="IPR001100">
    <property type="entry name" value="Pyr_nuc-diS_OxRdtase"/>
</dbReference>
<feature type="domain" description="Pyridine nucleotide-disulphide oxidoreductase dimerisation" evidence="5">
    <location>
        <begin position="341"/>
        <end position="449"/>
    </location>
</feature>
<organism evidence="7 8">
    <name type="scientific">Neolewinella maritima</name>
    <dbReference type="NCBI Taxonomy" id="1383882"/>
    <lineage>
        <taxon>Bacteria</taxon>
        <taxon>Pseudomonadati</taxon>
        <taxon>Bacteroidota</taxon>
        <taxon>Saprospiria</taxon>
        <taxon>Saprospirales</taxon>
        <taxon>Lewinellaceae</taxon>
        <taxon>Neolewinella</taxon>
    </lineage>
</organism>
<accession>A0ABM9AZ09</accession>
<comment type="caution">
    <text evidence="7">The sequence shown here is derived from an EMBL/GenBank/DDBJ whole genome shotgun (WGS) entry which is preliminary data.</text>
</comment>
<evidence type="ECO:0000259" key="5">
    <source>
        <dbReference type="Pfam" id="PF02852"/>
    </source>
</evidence>
<dbReference type="Pfam" id="PF07992">
    <property type="entry name" value="Pyr_redox_2"/>
    <property type="match status" value="1"/>
</dbReference>
<dbReference type="InterPro" id="IPR004099">
    <property type="entry name" value="Pyr_nucl-diS_OxRdtase_dimer"/>
</dbReference>
<evidence type="ECO:0000256" key="3">
    <source>
        <dbReference type="ARBA" id="ARBA00022630"/>
    </source>
</evidence>
<evidence type="ECO:0000256" key="2">
    <source>
        <dbReference type="ARBA" id="ARBA00007532"/>
    </source>
</evidence>
<keyword evidence="4" id="KW-0274">FAD</keyword>
<dbReference type="Pfam" id="PF02852">
    <property type="entry name" value="Pyr_redox_dim"/>
    <property type="match status" value="1"/>
</dbReference>
<comment type="similarity">
    <text evidence="2">Belongs to the class-I pyridine nucleotide-disulfide oxidoreductase family.</text>
</comment>
<dbReference type="InterPro" id="IPR036188">
    <property type="entry name" value="FAD/NAD-bd_sf"/>
</dbReference>
<reference evidence="7" key="1">
    <citation type="submission" date="2021-12" db="EMBL/GenBank/DDBJ databases">
        <authorList>
            <person name="Rodrigo-Torres L."/>
            <person name="Arahal R. D."/>
            <person name="Lucena T."/>
        </authorList>
    </citation>
    <scope>NUCLEOTIDE SEQUENCE</scope>
    <source>
        <strain evidence="7">CECT 8419</strain>
    </source>
</reference>
<dbReference type="PIRSF" id="PIRSF000350">
    <property type="entry name" value="Mercury_reductase_MerA"/>
    <property type="match status" value="1"/>
</dbReference>
<dbReference type="EC" id="1.8.1.16" evidence="7"/>
<keyword evidence="3" id="KW-0285">Flavoprotein</keyword>
<dbReference type="Gene3D" id="3.50.50.60">
    <property type="entry name" value="FAD/NAD(P)-binding domain"/>
    <property type="match status" value="2"/>
</dbReference>
<dbReference type="Gene3D" id="3.30.390.30">
    <property type="match status" value="1"/>
</dbReference>
<dbReference type="PRINTS" id="PR00368">
    <property type="entry name" value="FADPNR"/>
</dbReference>
<gene>
    <name evidence="7" type="primary">garB</name>
    <name evidence="7" type="ORF">LEM8419_01147</name>
</gene>
<keyword evidence="8" id="KW-1185">Reference proteome</keyword>
<evidence type="ECO:0000313" key="8">
    <source>
        <dbReference type="Proteomes" id="UP000837803"/>
    </source>
</evidence>
<dbReference type="InterPro" id="IPR016156">
    <property type="entry name" value="FAD/NAD-linked_Rdtase_dimer_sf"/>
</dbReference>
<evidence type="ECO:0000256" key="4">
    <source>
        <dbReference type="ARBA" id="ARBA00022827"/>
    </source>
</evidence>
<evidence type="ECO:0000313" key="7">
    <source>
        <dbReference type="EMBL" id="CAH0999881.1"/>
    </source>
</evidence>
<dbReference type="PANTHER" id="PTHR43014">
    <property type="entry name" value="MERCURIC REDUCTASE"/>
    <property type="match status" value="1"/>
</dbReference>
<sequence length="453" mass="49200">MSVKEFDVLVVGAGAAGESVAIAAAKAGKTVAITEGRAYGGTCPLRGCDPKLVLHAAAEAMFHVDRLRGKGFTSAPGFSWPDLMAWKRTFTEPVPEGARKKMKEHGIEVYREYAAFVDPHVMQVGDEQLKAETIVLATGMKPAPLDIPGNEFLYTSDDFLEMDDLPAEMIIIGGGYIGTESAHVAGALGCRVTLIVSESVPLDKFDNDLSRLLLESDQRRGMKFQLNSKATAVREKGDRFEVDVEDEDGKLTTLTTDRVLHCAGRVPNTKKLQLDAAGIGYTDSKKIKVDTKLRTNLAHVYAIGDCSDSGLPLTPVGGYEASIVNANLFEGGDESADYYPIPTVAFCLPGMASVGMTAKEYEKLPAGHTVEVFHKDITDSYHARHLNSPVYAYKLFVDTERDILLGAHLLGPGAPEMINMLYLAIKEKTRVSRLRKLLYTYPTACSTVKSMLG</sequence>
<dbReference type="RefSeq" id="WP_238750057.1">
    <property type="nucleotide sequence ID" value="NZ_CAKLPZ010000001.1"/>
</dbReference>
<dbReference type="PANTHER" id="PTHR43014:SF5">
    <property type="entry name" value="GLUTATHIONE REDUCTASE (NADPH)"/>
    <property type="match status" value="1"/>
</dbReference>
<protein>
    <submittedName>
        <fullName evidence="7">Glutathione amide reductase</fullName>
        <ecNumber evidence="7">1.8.1.16</ecNumber>
    </submittedName>
</protein>
<dbReference type="Proteomes" id="UP000837803">
    <property type="component" value="Unassembled WGS sequence"/>
</dbReference>
<evidence type="ECO:0000259" key="6">
    <source>
        <dbReference type="Pfam" id="PF07992"/>
    </source>
</evidence>
<dbReference type="SUPFAM" id="SSF55424">
    <property type="entry name" value="FAD/NAD-linked reductases, dimerisation (C-terminal) domain"/>
    <property type="match status" value="1"/>
</dbReference>
<dbReference type="EMBL" id="CAKLPZ010000001">
    <property type="protein sequence ID" value="CAH0999881.1"/>
    <property type="molecule type" value="Genomic_DNA"/>
</dbReference>
<dbReference type="SUPFAM" id="SSF51905">
    <property type="entry name" value="FAD/NAD(P)-binding domain"/>
    <property type="match status" value="1"/>
</dbReference>
<proteinExistence type="inferred from homology"/>
<keyword evidence="7" id="KW-0560">Oxidoreductase</keyword>
<feature type="domain" description="FAD/NAD(P)-binding" evidence="6">
    <location>
        <begin position="6"/>
        <end position="318"/>
    </location>
</feature>
<dbReference type="PRINTS" id="PR00411">
    <property type="entry name" value="PNDRDTASEI"/>
</dbReference>
<comment type="cofactor">
    <cofactor evidence="1">
        <name>FAD</name>
        <dbReference type="ChEBI" id="CHEBI:57692"/>
    </cofactor>
</comment>